<feature type="compositionally biased region" description="Basic and acidic residues" evidence="1">
    <location>
        <begin position="1"/>
        <end position="19"/>
    </location>
</feature>
<protein>
    <submittedName>
        <fullName evidence="2">Uncharacterized protein</fullName>
    </submittedName>
</protein>
<name>A0A6J5N0T2_9CAUD</name>
<gene>
    <name evidence="2" type="ORF">UFOVP574_43</name>
</gene>
<evidence type="ECO:0000313" key="2">
    <source>
        <dbReference type="EMBL" id="CAB4150870.1"/>
    </source>
</evidence>
<feature type="region of interest" description="Disordered" evidence="1">
    <location>
        <begin position="1"/>
        <end position="30"/>
    </location>
</feature>
<evidence type="ECO:0000256" key="1">
    <source>
        <dbReference type="SAM" id="MobiDB-lite"/>
    </source>
</evidence>
<accession>A0A6J5N0T2</accession>
<organism evidence="2">
    <name type="scientific">uncultured Caudovirales phage</name>
    <dbReference type="NCBI Taxonomy" id="2100421"/>
    <lineage>
        <taxon>Viruses</taxon>
        <taxon>Duplodnaviria</taxon>
        <taxon>Heunggongvirae</taxon>
        <taxon>Uroviricota</taxon>
        <taxon>Caudoviricetes</taxon>
        <taxon>Peduoviridae</taxon>
        <taxon>Maltschvirus</taxon>
        <taxon>Maltschvirus maltsch</taxon>
    </lineage>
</organism>
<dbReference type="EMBL" id="LR796549">
    <property type="protein sequence ID" value="CAB4150870.1"/>
    <property type="molecule type" value="Genomic_DNA"/>
</dbReference>
<proteinExistence type="predicted"/>
<reference evidence="2" key="1">
    <citation type="submission" date="2020-04" db="EMBL/GenBank/DDBJ databases">
        <authorList>
            <person name="Chiriac C."/>
            <person name="Salcher M."/>
            <person name="Ghai R."/>
            <person name="Kavagutti S V."/>
        </authorList>
    </citation>
    <scope>NUCLEOTIDE SEQUENCE</scope>
</reference>
<sequence length="30" mass="3617">MMKHERGESKRQRKMEYGDPKMGYGKRKAC</sequence>